<comment type="caution">
    <text evidence="2">The sequence shown here is derived from an EMBL/GenBank/DDBJ whole genome shotgun (WGS) entry which is preliminary data.</text>
</comment>
<dbReference type="Proteomes" id="UP001233999">
    <property type="component" value="Unassembled WGS sequence"/>
</dbReference>
<keyword evidence="3" id="KW-1185">Reference proteome</keyword>
<evidence type="ECO:0000256" key="1">
    <source>
        <dbReference type="SAM" id="MobiDB-lite"/>
    </source>
</evidence>
<reference evidence="2" key="1">
    <citation type="journal article" date="2023" name="IScience">
        <title>Live-bearing cockroach genome reveals convergent evolutionary mechanisms linked to viviparity in insects and beyond.</title>
        <authorList>
            <person name="Fouks B."/>
            <person name="Harrison M.C."/>
            <person name="Mikhailova A.A."/>
            <person name="Marchal E."/>
            <person name="English S."/>
            <person name="Carruthers M."/>
            <person name="Jennings E.C."/>
            <person name="Chiamaka E.L."/>
            <person name="Frigard R.A."/>
            <person name="Pippel M."/>
            <person name="Attardo G.M."/>
            <person name="Benoit J.B."/>
            <person name="Bornberg-Bauer E."/>
            <person name="Tobe S.S."/>
        </authorList>
    </citation>
    <scope>NUCLEOTIDE SEQUENCE</scope>
    <source>
        <strain evidence="2">Stay&amp;Tobe</strain>
    </source>
</reference>
<gene>
    <name evidence="2" type="ORF">L9F63_025602</name>
</gene>
<dbReference type="AlphaFoldDB" id="A0AAD7ZA07"/>
<name>A0AAD7ZA07_DIPPU</name>
<organism evidence="2 3">
    <name type="scientific">Diploptera punctata</name>
    <name type="common">Pacific beetle cockroach</name>
    <dbReference type="NCBI Taxonomy" id="6984"/>
    <lineage>
        <taxon>Eukaryota</taxon>
        <taxon>Metazoa</taxon>
        <taxon>Ecdysozoa</taxon>
        <taxon>Arthropoda</taxon>
        <taxon>Hexapoda</taxon>
        <taxon>Insecta</taxon>
        <taxon>Pterygota</taxon>
        <taxon>Neoptera</taxon>
        <taxon>Polyneoptera</taxon>
        <taxon>Dictyoptera</taxon>
        <taxon>Blattodea</taxon>
        <taxon>Blaberoidea</taxon>
        <taxon>Blaberidae</taxon>
        <taxon>Diplopterinae</taxon>
        <taxon>Diploptera</taxon>
    </lineage>
</organism>
<dbReference type="EMBL" id="JASPKZ010009782">
    <property type="protein sequence ID" value="KAJ9576502.1"/>
    <property type="molecule type" value="Genomic_DNA"/>
</dbReference>
<protein>
    <submittedName>
        <fullName evidence="2">Uncharacterized protein</fullName>
    </submittedName>
</protein>
<accession>A0AAD7ZA07</accession>
<feature type="region of interest" description="Disordered" evidence="1">
    <location>
        <begin position="1"/>
        <end position="23"/>
    </location>
</feature>
<reference evidence="2" key="2">
    <citation type="submission" date="2023-05" db="EMBL/GenBank/DDBJ databases">
        <authorList>
            <person name="Fouks B."/>
        </authorList>
    </citation>
    <scope>NUCLEOTIDE SEQUENCE</scope>
    <source>
        <strain evidence="2">Stay&amp;Tobe</strain>
        <tissue evidence="2">Testes</tissue>
    </source>
</reference>
<sequence length="56" mass="6117">MRTKNIPGIEPSPGVEGGSLLLKPRPPPKIAQDSILLEWCSTTKRSCVLNGIYLIK</sequence>
<evidence type="ECO:0000313" key="2">
    <source>
        <dbReference type="EMBL" id="KAJ9576502.1"/>
    </source>
</evidence>
<proteinExistence type="predicted"/>
<feature type="non-terminal residue" evidence="2">
    <location>
        <position position="1"/>
    </location>
</feature>
<evidence type="ECO:0000313" key="3">
    <source>
        <dbReference type="Proteomes" id="UP001233999"/>
    </source>
</evidence>